<feature type="transmembrane region" description="Helical" evidence="1">
    <location>
        <begin position="286"/>
        <end position="307"/>
    </location>
</feature>
<evidence type="ECO:0000313" key="5">
    <source>
        <dbReference type="Proteomes" id="UP000282760"/>
    </source>
</evidence>
<evidence type="ECO:0000259" key="3">
    <source>
        <dbReference type="Pfam" id="PF19040"/>
    </source>
</evidence>
<name>A0A3T0JSD4_PSESX</name>
<keyword evidence="1" id="KW-0812">Transmembrane</keyword>
<dbReference type="PANTHER" id="PTHR23028:SF53">
    <property type="entry name" value="ACYL_TRANSF_3 DOMAIN-CONTAINING PROTEIN"/>
    <property type="match status" value="1"/>
</dbReference>
<dbReference type="GO" id="GO:0016020">
    <property type="term" value="C:membrane"/>
    <property type="evidence" value="ECO:0007669"/>
    <property type="project" value="TreeGrafter"/>
</dbReference>
<feature type="transmembrane region" description="Helical" evidence="1">
    <location>
        <begin position="172"/>
        <end position="192"/>
    </location>
</feature>
<evidence type="ECO:0008006" key="6">
    <source>
        <dbReference type="Google" id="ProtNLM"/>
    </source>
</evidence>
<accession>A0A3T0JSD4</accession>
<feature type="transmembrane region" description="Helical" evidence="1">
    <location>
        <begin position="254"/>
        <end position="274"/>
    </location>
</feature>
<feature type="transmembrane region" description="Helical" evidence="1">
    <location>
        <begin position="114"/>
        <end position="133"/>
    </location>
</feature>
<dbReference type="Proteomes" id="UP000282760">
    <property type="component" value="Chromosome"/>
</dbReference>
<keyword evidence="1" id="KW-0472">Membrane</keyword>
<organism evidence="4 5">
    <name type="scientific">Pseudomonas syringae</name>
    <dbReference type="NCBI Taxonomy" id="317"/>
    <lineage>
        <taxon>Bacteria</taxon>
        <taxon>Pseudomonadati</taxon>
        <taxon>Pseudomonadota</taxon>
        <taxon>Gammaproteobacteria</taxon>
        <taxon>Pseudomonadales</taxon>
        <taxon>Pseudomonadaceae</taxon>
        <taxon>Pseudomonas</taxon>
    </lineage>
</organism>
<feature type="transmembrane region" description="Helical" evidence="1">
    <location>
        <begin position="198"/>
        <end position="217"/>
    </location>
</feature>
<dbReference type="Pfam" id="PF19040">
    <property type="entry name" value="SGNH"/>
    <property type="match status" value="1"/>
</dbReference>
<dbReference type="EMBL" id="CP024646">
    <property type="protein sequence ID" value="AZV26365.1"/>
    <property type="molecule type" value="Genomic_DNA"/>
</dbReference>
<feature type="transmembrane region" description="Helical" evidence="1">
    <location>
        <begin position="43"/>
        <end position="63"/>
    </location>
</feature>
<feature type="transmembrane region" description="Helical" evidence="1">
    <location>
        <begin position="84"/>
        <end position="102"/>
    </location>
</feature>
<gene>
    <name evidence="4" type="ORF">CT157_10220</name>
</gene>
<evidence type="ECO:0000256" key="1">
    <source>
        <dbReference type="SAM" id="Phobius"/>
    </source>
</evidence>
<proteinExistence type="predicted"/>
<feature type="transmembrane region" description="Helical" evidence="1">
    <location>
        <begin position="313"/>
        <end position="336"/>
    </location>
</feature>
<keyword evidence="1" id="KW-1133">Transmembrane helix</keyword>
<dbReference type="InterPro" id="IPR050879">
    <property type="entry name" value="Acyltransferase_3"/>
</dbReference>
<dbReference type="PANTHER" id="PTHR23028">
    <property type="entry name" value="ACETYLTRANSFERASE"/>
    <property type="match status" value="1"/>
</dbReference>
<dbReference type="InterPro" id="IPR002656">
    <property type="entry name" value="Acyl_transf_3_dom"/>
</dbReference>
<feature type="transmembrane region" description="Helical" evidence="1">
    <location>
        <begin position="229"/>
        <end position="248"/>
    </location>
</feature>
<feature type="domain" description="SGNH" evidence="3">
    <location>
        <begin position="413"/>
        <end position="621"/>
    </location>
</feature>
<evidence type="ECO:0000313" key="4">
    <source>
        <dbReference type="EMBL" id="AZV26365.1"/>
    </source>
</evidence>
<feature type="transmembrane region" description="Helical" evidence="1">
    <location>
        <begin position="348"/>
        <end position="373"/>
    </location>
</feature>
<dbReference type="GO" id="GO:0009103">
    <property type="term" value="P:lipopolysaccharide biosynthetic process"/>
    <property type="evidence" value="ECO:0007669"/>
    <property type="project" value="TreeGrafter"/>
</dbReference>
<sequence>MKWLSVDVAVKEFKYRLDIQAVRGIAVLLVVLNHLKVPGFEFGYLGVDVFFVISGFVISGLIFGNVSKGHWSLKEYYLRRAMRLLPSLYVVLFAIYALALLSPDSFRVSVLKEIPFAALGVSNINFFLSSGYFDNESILRPTLHTWSLSVEEQFYLIFAPIMAFAIKRNSHVPVLLAMVALSCVASVALLGVENAAFYLLPFRALELLAGVGIFFFTREYSLNSSLTGFVGFFGVATLILMVPLFSFLMPGMLLAAAISTVATMAVLAAPDVNLVGALSRSWGLQWLGAISYSLYLVHWPIISFLAINNIPVHGVISTAFVFIASLVVAQALYFFVEKRFHIKMSDEVGRRGLVLGVGVVAVLLFSLSSLVYFSSVHSGSFYQRFFKENYTERFSAGRYGKCFIDASGHQEFNSSECLSKSYSKPNLLIIGDSHAAYLSPGIISEFSKYNVMQSTAVACPPLVGLPAGKVSENCAERNADGFEFIKNNNLDLIVVYAKWDFYDSSSLGATMKYMKDVNPGARIVLVVGAPNYKKQLARILFDSRTIGEAKAEADANTPYNDAGYFDGMRALAGEAGVELVVIPDLLCKNGSCDIVTENLTPIIFDYGHFTKEGASYFAARMHDDLARRNIAW</sequence>
<feature type="domain" description="Acyltransferase 3" evidence="2">
    <location>
        <begin position="18"/>
        <end position="333"/>
    </location>
</feature>
<dbReference type="Pfam" id="PF01757">
    <property type="entry name" value="Acyl_transf_3"/>
    <property type="match status" value="1"/>
</dbReference>
<dbReference type="InterPro" id="IPR043968">
    <property type="entry name" value="SGNH"/>
</dbReference>
<dbReference type="GO" id="GO:0016747">
    <property type="term" value="F:acyltransferase activity, transferring groups other than amino-acyl groups"/>
    <property type="evidence" value="ECO:0007669"/>
    <property type="project" value="InterPro"/>
</dbReference>
<dbReference type="AlphaFoldDB" id="A0A3T0JSD4"/>
<protein>
    <recommendedName>
        <fullName evidence="6">Acyltransferase</fullName>
    </recommendedName>
</protein>
<evidence type="ECO:0000259" key="2">
    <source>
        <dbReference type="Pfam" id="PF01757"/>
    </source>
</evidence>
<reference evidence="4 5" key="1">
    <citation type="submission" date="2017-11" db="EMBL/GenBank/DDBJ databases">
        <title>Effect of PGPRs.</title>
        <authorList>
            <person name="Oliva R."/>
            <person name="Nong J."/>
            <person name="Roman V."/>
        </authorList>
    </citation>
    <scope>NUCLEOTIDE SEQUENCE [LARGE SCALE GENOMIC DNA]</scope>
    <source>
        <strain evidence="4">Inb918</strain>
    </source>
</reference>